<geneLocation type="plasmid" evidence="4 5">
    <name>pISO32_1</name>
</geneLocation>
<dbReference type="SUPFAM" id="SSF110849">
    <property type="entry name" value="ParB/Sulfiredoxin"/>
    <property type="match status" value="1"/>
</dbReference>
<evidence type="ECO:0000256" key="1">
    <source>
        <dbReference type="ARBA" id="ARBA00006295"/>
    </source>
</evidence>
<dbReference type="InterPro" id="IPR041468">
    <property type="entry name" value="HTH_ParB/Spo0J"/>
</dbReference>
<keyword evidence="2" id="KW-0159">Chromosome partition</keyword>
<evidence type="ECO:0000259" key="3">
    <source>
        <dbReference type="SMART" id="SM00470"/>
    </source>
</evidence>
<dbReference type="NCBIfam" id="TIGR00180">
    <property type="entry name" value="parB_part"/>
    <property type="match status" value="1"/>
</dbReference>
<accession>A0ABM8FNP3</accession>
<dbReference type="PANTHER" id="PTHR33375:SF1">
    <property type="entry name" value="CHROMOSOME-PARTITIONING PROTEIN PARB-RELATED"/>
    <property type="match status" value="1"/>
</dbReference>
<dbReference type="InterPro" id="IPR036086">
    <property type="entry name" value="ParB/Sulfiredoxin_sf"/>
</dbReference>
<organism evidence="4 5">
    <name type="scientific">Hydrogenimonas cancrithermarum</name>
    <dbReference type="NCBI Taxonomy" id="2993563"/>
    <lineage>
        <taxon>Bacteria</taxon>
        <taxon>Pseudomonadati</taxon>
        <taxon>Campylobacterota</taxon>
        <taxon>Epsilonproteobacteria</taxon>
        <taxon>Campylobacterales</taxon>
        <taxon>Hydrogenimonadaceae</taxon>
        <taxon>Hydrogenimonas</taxon>
    </lineage>
</organism>
<dbReference type="Pfam" id="PF17762">
    <property type="entry name" value="HTH_ParB"/>
    <property type="match status" value="1"/>
</dbReference>
<dbReference type="InterPro" id="IPR003115">
    <property type="entry name" value="ParB_N"/>
</dbReference>
<dbReference type="SMART" id="SM00470">
    <property type="entry name" value="ParB"/>
    <property type="match status" value="1"/>
</dbReference>
<dbReference type="RefSeq" id="WP_286338092.1">
    <property type="nucleotide sequence ID" value="NZ_AP027371.1"/>
</dbReference>
<dbReference type="EMBL" id="AP027371">
    <property type="protein sequence ID" value="BDY13973.1"/>
    <property type="molecule type" value="Genomic_DNA"/>
</dbReference>
<dbReference type="InterPro" id="IPR004437">
    <property type="entry name" value="ParB/RepB/Spo0J"/>
</dbReference>
<proteinExistence type="inferred from homology"/>
<dbReference type="Proteomes" id="UP001321445">
    <property type="component" value="Plasmid pISO32_1"/>
</dbReference>
<dbReference type="Gene3D" id="1.10.10.2830">
    <property type="match status" value="1"/>
</dbReference>
<keyword evidence="5" id="KW-1185">Reference proteome</keyword>
<evidence type="ECO:0000313" key="4">
    <source>
        <dbReference type="EMBL" id="BDY13973.1"/>
    </source>
</evidence>
<evidence type="ECO:0000313" key="5">
    <source>
        <dbReference type="Proteomes" id="UP001321445"/>
    </source>
</evidence>
<dbReference type="Gene3D" id="3.90.1530.10">
    <property type="entry name" value="Conserved hypothetical protein from pyrococcus furiosus pfu- 392566-001, ParB domain"/>
    <property type="match status" value="1"/>
</dbReference>
<dbReference type="InterPro" id="IPR050336">
    <property type="entry name" value="Chromosome_partition/occlusion"/>
</dbReference>
<feature type="domain" description="ParB-like N-terminal" evidence="3">
    <location>
        <begin position="35"/>
        <end position="130"/>
    </location>
</feature>
<dbReference type="PANTHER" id="PTHR33375">
    <property type="entry name" value="CHROMOSOME-PARTITIONING PROTEIN PARB-RELATED"/>
    <property type="match status" value="1"/>
</dbReference>
<sequence>MAKKKISLEALKKASKMAHLQTKEQEKEVSHAKLPEIEIGKIVENPYQPRLSIDESELKELMESIRRHGLLQPLVVSRMEDGGYQLIAGHRRFEACKRLGKKSVVCVEVEKNVESDEVRHLLSLALQENIQRVDLAPLEIAVSLKSALDSEAFATMEELAMGIGKSKSFVSKVLSLLKLDDYIVEDLARSRAVGDIEALYMLQKIDDKKTQRKLYDALKNGEIGRKEIKSILQKGEKVSHAKPVYRIRKTGKKLNMQFNGGSMDETTLEAIREEIEKILQKYAVEEK</sequence>
<protein>
    <submittedName>
        <fullName evidence="4">Chromosome partitioning protein ParB</fullName>
    </submittedName>
</protein>
<reference evidence="4 5" key="1">
    <citation type="submission" date="2023-03" db="EMBL/GenBank/DDBJ databases">
        <title>Description of Hydrogenimonas sp. ISO32.</title>
        <authorList>
            <person name="Mino S."/>
            <person name="Fukazawa S."/>
            <person name="Sawabe T."/>
        </authorList>
    </citation>
    <scope>NUCLEOTIDE SEQUENCE [LARGE SCALE GENOMIC DNA]</scope>
    <source>
        <strain evidence="4 5">ISO32</strain>
        <plasmid evidence="4 5">pISO32_1</plasmid>
    </source>
</reference>
<name>A0ABM8FNP3_9BACT</name>
<comment type="similarity">
    <text evidence="1">Belongs to the ParB family.</text>
</comment>
<keyword evidence="4" id="KW-0614">Plasmid</keyword>
<evidence type="ECO:0000256" key="2">
    <source>
        <dbReference type="ARBA" id="ARBA00022829"/>
    </source>
</evidence>
<dbReference type="Pfam" id="PF02195">
    <property type="entry name" value="ParB_N"/>
    <property type="match status" value="1"/>
</dbReference>
<gene>
    <name evidence="4" type="primary">parA</name>
    <name evidence="4" type="ORF">HCR_22860</name>
</gene>